<name>A0A915EA96_9BILA</name>
<sequence>MTTGLMVSPKTLTSNTLDPDVIRSFAFALPKKYENLLHLFVSMEKVVSVAHRREMRLTFADVCSNVEKNTKMQWEKHRQAICKSKQGVNFDLVVKPNLKDDIQSYLLREEPTKRMNGWRLTCRKMVFRHHLVVRVKKVHKKFLFQISCLCQSIT</sequence>
<dbReference type="AlphaFoldDB" id="A0A915EA96"/>
<dbReference type="Pfam" id="PF08839">
    <property type="entry name" value="CDT1"/>
    <property type="match status" value="1"/>
</dbReference>
<dbReference type="SUPFAM" id="SSF46785">
    <property type="entry name" value="Winged helix' DNA-binding domain"/>
    <property type="match status" value="1"/>
</dbReference>
<feature type="domain" description="CDT1 Geminin-binding" evidence="1">
    <location>
        <begin position="29"/>
        <end position="151"/>
    </location>
</feature>
<evidence type="ECO:0000313" key="3">
    <source>
        <dbReference type="WBParaSite" id="jg4015"/>
    </source>
</evidence>
<reference evidence="3" key="1">
    <citation type="submission" date="2022-11" db="UniProtKB">
        <authorList>
            <consortium name="WormBaseParasite"/>
        </authorList>
    </citation>
    <scope>IDENTIFICATION</scope>
</reference>
<keyword evidence="2" id="KW-1185">Reference proteome</keyword>
<dbReference type="SMART" id="SM01075">
    <property type="entry name" value="CDT1"/>
    <property type="match status" value="1"/>
</dbReference>
<accession>A0A915EA96</accession>
<evidence type="ECO:0000259" key="1">
    <source>
        <dbReference type="SMART" id="SM01075"/>
    </source>
</evidence>
<proteinExistence type="predicted"/>
<dbReference type="WBParaSite" id="jg4015">
    <property type="protein sequence ID" value="jg4015"/>
    <property type="gene ID" value="jg4015"/>
</dbReference>
<dbReference type="InterPro" id="IPR014939">
    <property type="entry name" value="CDT1_Gemini-bd-like"/>
</dbReference>
<protein>
    <submittedName>
        <fullName evidence="3">CDT1 Geminin-binding domain-containing protein</fullName>
    </submittedName>
</protein>
<organism evidence="2 3">
    <name type="scientific">Ditylenchus dipsaci</name>
    <dbReference type="NCBI Taxonomy" id="166011"/>
    <lineage>
        <taxon>Eukaryota</taxon>
        <taxon>Metazoa</taxon>
        <taxon>Ecdysozoa</taxon>
        <taxon>Nematoda</taxon>
        <taxon>Chromadorea</taxon>
        <taxon>Rhabditida</taxon>
        <taxon>Tylenchina</taxon>
        <taxon>Tylenchomorpha</taxon>
        <taxon>Sphaerularioidea</taxon>
        <taxon>Anguinidae</taxon>
        <taxon>Anguininae</taxon>
        <taxon>Ditylenchus</taxon>
    </lineage>
</organism>
<evidence type="ECO:0000313" key="2">
    <source>
        <dbReference type="Proteomes" id="UP000887574"/>
    </source>
</evidence>
<dbReference type="InterPro" id="IPR036390">
    <property type="entry name" value="WH_DNA-bd_sf"/>
</dbReference>
<dbReference type="Proteomes" id="UP000887574">
    <property type="component" value="Unplaced"/>
</dbReference>